<evidence type="ECO:0000313" key="1">
    <source>
        <dbReference type="EMBL" id="KKP85831.1"/>
    </source>
</evidence>
<accession>A0A0G0DB16</accession>
<comment type="caution">
    <text evidence="1">The sequence shown here is derived from an EMBL/GenBank/DDBJ whole genome shotgun (WGS) entry which is preliminary data.</text>
</comment>
<feature type="non-terminal residue" evidence="1">
    <location>
        <position position="1"/>
    </location>
</feature>
<organism evidence="1 2">
    <name type="scientific">Candidatus Roizmanbacteria bacterium GW2011_GWA2_35_8</name>
    <dbReference type="NCBI Taxonomy" id="1618479"/>
    <lineage>
        <taxon>Bacteria</taxon>
        <taxon>Candidatus Roizmaniibacteriota</taxon>
    </lineage>
</organism>
<name>A0A0G0DB16_9BACT</name>
<dbReference type="EMBL" id="LBQX01000040">
    <property type="protein sequence ID" value="KKP85831.1"/>
    <property type="molecule type" value="Genomic_DNA"/>
</dbReference>
<protein>
    <submittedName>
        <fullName evidence="1">Uncharacterized protein</fullName>
    </submittedName>
</protein>
<dbReference type="Proteomes" id="UP000034536">
    <property type="component" value="Unassembled WGS sequence"/>
</dbReference>
<dbReference type="AlphaFoldDB" id="A0A0G0DB16"/>
<proteinExistence type="predicted"/>
<sequence>ITARTADKYCKEMGDAEYVCCDKNGGGGGRTGKLGELCLEKIIMKDGKKTSKKTYSCLGMNLECIPNDKNGTCKEAYVSPAGNECSSFLTFTCSDEATNYDIYKSKSQICIDNKNNDMYIKNCWGATEKDCSSTLDQAKNTAIQTSCPDEGASQAELDIIAVAGQTQDNIPCAINENIKYCQKCTSTKGSNCTSVEYYQQGCVTYIGNSRESLSSWCSGAETTITANYEIDVDATGQISFAKDNICNYGNGVNTHYDYIKVSILKDNKNVASDNISGRPLSFPLTDSITFKTNTGGTFTMVVSYLTEVNPNTLMGGCTPTYNIAASALSVNRTTENNINLSVDLGKINSN</sequence>
<evidence type="ECO:0000313" key="2">
    <source>
        <dbReference type="Proteomes" id="UP000034536"/>
    </source>
</evidence>
<reference evidence="1 2" key="1">
    <citation type="journal article" date="2015" name="Nature">
        <title>rRNA introns, odd ribosomes, and small enigmatic genomes across a large radiation of phyla.</title>
        <authorList>
            <person name="Brown C.T."/>
            <person name="Hug L.A."/>
            <person name="Thomas B.C."/>
            <person name="Sharon I."/>
            <person name="Castelle C.J."/>
            <person name="Singh A."/>
            <person name="Wilkins M.J."/>
            <person name="Williams K.H."/>
            <person name="Banfield J.F."/>
        </authorList>
    </citation>
    <scope>NUCLEOTIDE SEQUENCE [LARGE SCALE GENOMIC DNA]</scope>
</reference>
<gene>
    <name evidence="1" type="ORF">UR89_C0040G0001</name>
</gene>